<dbReference type="EMBL" id="MK112501">
    <property type="protein sequence ID" value="AZP55482.1"/>
    <property type="molecule type" value="Viral_cRNA"/>
</dbReference>
<protein>
    <recommendedName>
        <fullName evidence="1 9">Nucleoprotein</fullName>
        <shortName evidence="9">NP</shortName>
        <shortName evidence="9">Protein N</shortName>
    </recommendedName>
    <alternativeName>
        <fullName evidence="8 9">Nucleocapsid protein</fullName>
    </alternativeName>
</protein>
<evidence type="ECO:0000256" key="8">
    <source>
        <dbReference type="ARBA" id="ARBA00033344"/>
    </source>
</evidence>
<feature type="compositionally biased region" description="Low complexity" evidence="10">
    <location>
        <begin position="407"/>
        <end position="418"/>
    </location>
</feature>
<evidence type="ECO:0000256" key="4">
    <source>
        <dbReference type="ARBA" id="ARBA00022844"/>
    </source>
</evidence>
<comment type="function">
    <text evidence="9">Encapsidates the genome, protecting it from nucleases. The encapsidated genomic RNA is termed the nucleocapsid (NC) and serves as template for viral transcription and replication.</text>
</comment>
<reference evidence="11" key="1">
    <citation type="submission" date="2018-10" db="EMBL/GenBank/DDBJ databases">
        <title>Molecular characterization of a divergent member of the viral genus Nucleorhabdovirus, detected in maize (Zea mays) in Tanzania.</title>
        <authorList>
            <person name="Read D.A."/>
            <person name="Featherston J."/>
            <person name="Rees D.J.G."/>
            <person name="Thompson G.D."/>
            <person name="Roberts R."/>
            <person name="Flett B.C."/>
            <person name="Mashingaidze K."/>
            <person name="Pietersen G."/>
            <person name="Kiula B."/>
            <person name="Kullaya A."/>
            <person name="Mbega E."/>
        </authorList>
    </citation>
    <scope>NUCLEOTIDE SEQUENCE</scope>
    <source>
        <strain evidence="11">16-0121</strain>
    </source>
</reference>
<evidence type="ECO:0000256" key="2">
    <source>
        <dbReference type="ARBA" id="ARBA00022497"/>
    </source>
</evidence>
<evidence type="ECO:0000256" key="1">
    <source>
        <dbReference type="ARBA" id="ARBA00014389"/>
    </source>
</evidence>
<proteinExistence type="inferred from homology"/>
<evidence type="ECO:0000256" key="10">
    <source>
        <dbReference type="SAM" id="MobiDB-lite"/>
    </source>
</evidence>
<comment type="subunit">
    <text evidence="9">Homomultimerizes to form the nucleocapsid. Binds to viral genomic RNA.</text>
</comment>
<comment type="similarity">
    <text evidence="9">Belongs to the nucleorhabdovirus nucleocapsid protein family.</text>
</comment>
<keyword evidence="5 9" id="KW-0694">RNA-binding</keyword>
<evidence type="ECO:0000256" key="3">
    <source>
        <dbReference type="ARBA" id="ARBA00022561"/>
    </source>
</evidence>
<evidence type="ECO:0000256" key="7">
    <source>
        <dbReference type="ARBA" id="ARBA00023274"/>
    </source>
</evidence>
<dbReference type="GO" id="GO:0030430">
    <property type="term" value="C:host cell cytoplasm"/>
    <property type="evidence" value="ECO:0007669"/>
    <property type="project" value="UniProtKB-SubCell"/>
</dbReference>
<keyword evidence="3 9" id="KW-0167">Capsid protein</keyword>
<keyword evidence="9" id="KW-1035">Host cytoplasm</keyword>
<keyword evidence="4 9" id="KW-0946">Virion</keyword>
<organism evidence="11">
    <name type="scientific">Morogoro maize-associated virus</name>
    <dbReference type="NCBI Taxonomy" id="2497337"/>
    <lineage>
        <taxon>Viruses</taxon>
        <taxon>Riboviria</taxon>
        <taxon>Orthornavirae</taxon>
        <taxon>Negarnaviricota</taxon>
        <taxon>Haploviricotina</taxon>
        <taxon>Monjiviricetes</taxon>
        <taxon>Mononegavirales</taxon>
        <taxon>Rhabdoviridae</taxon>
        <taxon>Betarhabdovirinae</taxon>
        <taxon>Alphanucleorhabdovirus</taxon>
        <taxon>Alphanucleorhabdovirus morogoromaydis</taxon>
    </lineage>
</organism>
<keyword evidence="6 9" id="KW-0543">Viral nucleoprotein</keyword>
<dbReference type="GO" id="GO:0019029">
    <property type="term" value="C:helical viral capsid"/>
    <property type="evidence" value="ECO:0007669"/>
    <property type="project" value="UniProtKB-UniRule"/>
</dbReference>
<comment type="subcellular location">
    <subcellularLocation>
        <location evidence="9">Virion</location>
    </subcellularLocation>
    <subcellularLocation>
        <location evidence="9">Host cytoplasm</location>
    </subcellularLocation>
</comment>
<dbReference type="GO" id="GO:0003723">
    <property type="term" value="F:RNA binding"/>
    <property type="evidence" value="ECO:0007669"/>
    <property type="project" value="UniProtKB-UniRule"/>
</dbReference>
<evidence type="ECO:0000256" key="9">
    <source>
        <dbReference type="RuleBase" id="RU369108"/>
    </source>
</evidence>
<evidence type="ECO:0000256" key="5">
    <source>
        <dbReference type="ARBA" id="ARBA00022884"/>
    </source>
</evidence>
<evidence type="ECO:0000313" key="11">
    <source>
        <dbReference type="EMBL" id="AZP55482.1"/>
    </source>
</evidence>
<dbReference type="GO" id="GO:1990904">
    <property type="term" value="C:ribonucleoprotein complex"/>
    <property type="evidence" value="ECO:0007669"/>
    <property type="project" value="UniProtKB-UniRule"/>
</dbReference>
<accession>A0A3Q9D1J9</accession>
<keyword evidence="7 9" id="KW-0687">Ribonucleoprotein</keyword>
<name>A0A3Q9D1J9_9RHAB</name>
<dbReference type="InterPro" id="IPR004902">
    <property type="entry name" value="Rhabdo_ncap_2"/>
</dbReference>
<dbReference type="GO" id="GO:0019013">
    <property type="term" value="C:viral nucleocapsid"/>
    <property type="evidence" value="ECO:0007669"/>
    <property type="project" value="UniProtKB-UniRule"/>
</dbReference>
<sequence>MSDINIPDDVVNKYSDDLKQYTQKAGEIPSSKSLIPQTAYTVDTLKTKLKFWEVTHKEAATIATDWNTVITSLSGGSFSAANLKTLCELAFNLRKPHEAGDVFVHTIPSDWSGGLTTEAVDTSPIPATENDVTVSTVSASTPSGSTEDAEIKAKAISFLCCALLRLSVKEPSHIMSAITSIRQRFGSLYGLSSNMLNTAQFTRQQLSRIKQGIETYPAARGTIFYYIRYADTQYSNSDKSYGVCRFLLFQHLELEGMHIYKMLLALLTEWSTVPIGLLLTWIRNPKSALAVAEIKNIVTNYDKPSLDKSWKYARMVDNTFFLNIASRRNVYMCALLASLNKKHVPQGSGDYADPRNIAVIKTMDAAIKNQVAIDVTLVERIYEKYLVSAGSGEAGTAYSLARGVKRSSPAAAQPSASAGGSGDGQRERMEVDPPAGNTNNEQGGSAAKKARSGNL</sequence>
<evidence type="ECO:0000256" key="6">
    <source>
        <dbReference type="ARBA" id="ARBA00023086"/>
    </source>
</evidence>
<dbReference type="Pfam" id="PF03216">
    <property type="entry name" value="Rhabdo_ncap_2"/>
    <property type="match status" value="1"/>
</dbReference>
<keyword evidence="2 9" id="KW-1139">Helical capsid protein</keyword>
<feature type="region of interest" description="Disordered" evidence="10">
    <location>
        <begin position="405"/>
        <end position="455"/>
    </location>
</feature>